<gene>
    <name evidence="2" type="ORF">D4920_09880</name>
    <name evidence="1" type="ORF">D4B11_02575</name>
    <name evidence="3" type="ORF">D5N24_09235</name>
</gene>
<protein>
    <submittedName>
        <fullName evidence="2">Uncharacterized protein</fullName>
    </submittedName>
</protein>
<dbReference type="RefSeq" id="WP_039188042.1">
    <property type="nucleotide sequence ID" value="NZ_CM003382.1"/>
</dbReference>
<dbReference type="AlphaFoldDB" id="A0A462IMI4"/>
<dbReference type="Proteomes" id="UP000546397">
    <property type="component" value="Unassembled WGS sequence"/>
</dbReference>
<evidence type="ECO:0000313" key="4">
    <source>
        <dbReference type="Proteomes" id="UP000530452"/>
    </source>
</evidence>
<reference evidence="4 5" key="1">
    <citation type="submission" date="2019-04" db="EMBL/GenBank/DDBJ databases">
        <authorList>
            <person name="Ashton P.M."/>
            <person name="Dallman T."/>
            <person name="Nair S."/>
            <person name="De Pinna E."/>
            <person name="Peters T."/>
            <person name="Grant K."/>
        </authorList>
    </citation>
    <scope>NUCLEOTIDE SEQUENCE [LARGE SCALE GENOMIC DNA]</scope>
    <source>
        <strain evidence="2 5">282333</strain>
        <strain evidence="3 4">282352</strain>
        <strain evidence="1 6">289003</strain>
    </source>
</reference>
<dbReference type="EMBL" id="AABFVG010000006">
    <property type="protein sequence ID" value="EAH2282380.1"/>
    <property type="molecule type" value="Genomic_DNA"/>
</dbReference>
<sequence>MIIANNRLKKVIDKIDFAAKNNRMMLPDKLDAETLATIYAEIEARNSKIKRLEKMAGITESEADLIQIPNKNTDFVHCNVGAFGFDKGQQYEVVKVNKKRGTFILLDNNGKKEEFSFLATINESFSVSKKRNDKGVSS</sequence>
<evidence type="ECO:0000313" key="2">
    <source>
        <dbReference type="EMBL" id="EAH2282380.1"/>
    </source>
</evidence>
<name>A0A462IMI4_LISMN</name>
<dbReference type="Proteomes" id="UP000533021">
    <property type="component" value="Unassembled WGS sequence"/>
</dbReference>
<organism evidence="2 5">
    <name type="scientific">Listeria monocytogenes</name>
    <dbReference type="NCBI Taxonomy" id="1639"/>
    <lineage>
        <taxon>Bacteria</taxon>
        <taxon>Bacillati</taxon>
        <taxon>Bacillota</taxon>
        <taxon>Bacilli</taxon>
        <taxon>Bacillales</taxon>
        <taxon>Listeriaceae</taxon>
        <taxon>Listeria</taxon>
    </lineage>
</organism>
<dbReference type="EMBL" id="AABEMN010000003">
    <property type="protein sequence ID" value="EAG9518642.1"/>
    <property type="molecule type" value="Genomic_DNA"/>
</dbReference>
<dbReference type="Proteomes" id="UP000530452">
    <property type="component" value="Unassembled WGS sequence"/>
</dbReference>
<comment type="caution">
    <text evidence="2">The sequence shown here is derived from an EMBL/GenBank/DDBJ whole genome shotgun (WGS) entry which is preliminary data.</text>
</comment>
<accession>A0A462IMI4</accession>
<evidence type="ECO:0000313" key="1">
    <source>
        <dbReference type="EMBL" id="EAG9518642.1"/>
    </source>
</evidence>
<proteinExistence type="predicted"/>
<evidence type="ECO:0000313" key="5">
    <source>
        <dbReference type="Proteomes" id="UP000533021"/>
    </source>
</evidence>
<evidence type="ECO:0000313" key="3">
    <source>
        <dbReference type="EMBL" id="EAH3294579.1"/>
    </source>
</evidence>
<dbReference type="EMBL" id="AABGHY010000006">
    <property type="protein sequence ID" value="EAH3294579.1"/>
    <property type="molecule type" value="Genomic_DNA"/>
</dbReference>
<evidence type="ECO:0000313" key="6">
    <source>
        <dbReference type="Proteomes" id="UP000546397"/>
    </source>
</evidence>